<name>A0A1C2DS07_9HYPH</name>
<dbReference type="Proteomes" id="UP000094412">
    <property type="component" value="Unassembled WGS sequence"/>
</dbReference>
<feature type="domain" description="DUF2460" evidence="1">
    <location>
        <begin position="8"/>
        <end position="209"/>
    </location>
</feature>
<dbReference type="EMBL" id="MDEO01000032">
    <property type="protein sequence ID" value="OCX17572.1"/>
    <property type="molecule type" value="Genomic_DNA"/>
</dbReference>
<accession>A0A1C2DS07</accession>
<dbReference type="RefSeq" id="WP_036254742.1">
    <property type="nucleotide sequence ID" value="NZ_MDEO01000032.1"/>
</dbReference>
<reference evidence="2 3" key="1">
    <citation type="submission" date="2016-08" db="EMBL/GenBank/DDBJ databases">
        <title>Whole genome sequence of Mesorhizobium sp. strain UASWS1009 isolated from industrial sewage.</title>
        <authorList>
            <person name="Crovadore J."/>
            <person name="Calmin G."/>
            <person name="Chablais R."/>
            <person name="Cochard B."/>
            <person name="Lefort F."/>
        </authorList>
    </citation>
    <scope>NUCLEOTIDE SEQUENCE [LARGE SCALE GENOMIC DNA]</scope>
    <source>
        <strain evidence="2 3">UASWS1009</strain>
    </source>
</reference>
<dbReference type="InterPro" id="IPR011740">
    <property type="entry name" value="DUF2460"/>
</dbReference>
<sequence length="210" mass="23160">MAIPFLEEQLFPVHVSSGSAGGPDWPAEIIEKSSGHEERNTRIAQPLRFYDARYGVRTPDELYQVLELYYVAMGRLKGFRLKDWSDYRSRGPHQPVSRTDQDLGTGDGVRRTFQLVKRYARGPHEFFRPIGKPVAGTVQIGIGGAAATGWTLDAATGIVTFAVAPAAGAALSWGGEFHVPVRFDCRLDQISHRTATLGDIPSILLKEIRP</sequence>
<dbReference type="STRING" id="1566387.QV13_12500"/>
<keyword evidence="3" id="KW-1185">Reference proteome</keyword>
<proteinExistence type="predicted"/>
<organism evidence="2 3">
    <name type="scientific">Mesorhizobium hungaricum</name>
    <dbReference type="NCBI Taxonomy" id="1566387"/>
    <lineage>
        <taxon>Bacteria</taxon>
        <taxon>Pseudomonadati</taxon>
        <taxon>Pseudomonadota</taxon>
        <taxon>Alphaproteobacteria</taxon>
        <taxon>Hyphomicrobiales</taxon>
        <taxon>Phyllobacteriaceae</taxon>
        <taxon>Mesorhizobium</taxon>
    </lineage>
</organism>
<dbReference type="OrthoDB" id="1685145at2"/>
<gene>
    <name evidence="2" type="ORF">QV13_12500</name>
</gene>
<protein>
    <recommendedName>
        <fullName evidence="1">DUF2460 domain-containing protein</fullName>
    </recommendedName>
</protein>
<evidence type="ECO:0000259" key="1">
    <source>
        <dbReference type="Pfam" id="PF09343"/>
    </source>
</evidence>
<dbReference type="AlphaFoldDB" id="A0A1C2DS07"/>
<dbReference type="Pfam" id="PF09343">
    <property type="entry name" value="DUF2460"/>
    <property type="match status" value="1"/>
</dbReference>
<evidence type="ECO:0000313" key="3">
    <source>
        <dbReference type="Proteomes" id="UP000094412"/>
    </source>
</evidence>
<dbReference type="NCBIfam" id="TIGR02217">
    <property type="entry name" value="chp_TIGR02217"/>
    <property type="match status" value="1"/>
</dbReference>
<comment type="caution">
    <text evidence="2">The sequence shown here is derived from an EMBL/GenBank/DDBJ whole genome shotgun (WGS) entry which is preliminary data.</text>
</comment>
<evidence type="ECO:0000313" key="2">
    <source>
        <dbReference type="EMBL" id="OCX17572.1"/>
    </source>
</evidence>